<evidence type="ECO:0000313" key="5">
    <source>
        <dbReference type="Proteomes" id="UP000198648"/>
    </source>
</evidence>
<dbReference type="EMBL" id="FOEI01000002">
    <property type="protein sequence ID" value="SEP81979.1"/>
    <property type="molecule type" value="Genomic_DNA"/>
</dbReference>
<dbReference type="RefSeq" id="WP_091466557.1">
    <property type="nucleotide sequence ID" value="NZ_FOEI01000002.1"/>
</dbReference>
<dbReference type="AlphaFoldDB" id="A0A1H9AZE6"/>
<keyword evidence="2" id="KW-0732">Signal</keyword>
<keyword evidence="1" id="KW-0175">Coiled coil</keyword>
<feature type="signal peptide" evidence="2">
    <location>
        <begin position="1"/>
        <end position="22"/>
    </location>
</feature>
<sequence>MKKLLILTVALVVLACSKSTNKTGNVELTGKVEGLKQGKLYIQQLKDTSLVILDTITISGESEFQTKFQIDEPQMLYVFLDRGTTSSIDNSIHLFAEPGKMTLNTTLKEFFASAKITGSENQKVYEKFLKIKSKLNNENLDLVEKEIKNNLANKVEANKDIETQKEKLKVRRYITTANFALVNSKFEVSPYIALTEIPDAHIKLLDTINKTLSPKAAKSLYGKELAKWVKERKSIEEN</sequence>
<evidence type="ECO:0000256" key="2">
    <source>
        <dbReference type="SAM" id="SignalP"/>
    </source>
</evidence>
<dbReference type="STRING" id="1299341.SAMN05444005_102417"/>
<feature type="coiled-coil region" evidence="1">
    <location>
        <begin position="140"/>
        <end position="171"/>
    </location>
</feature>
<organism evidence="4 5">
    <name type="scientific">Flavobacterium urocaniciphilum</name>
    <dbReference type="NCBI Taxonomy" id="1299341"/>
    <lineage>
        <taxon>Bacteria</taxon>
        <taxon>Pseudomonadati</taxon>
        <taxon>Bacteroidota</taxon>
        <taxon>Flavobacteriia</taxon>
        <taxon>Flavobacteriales</taxon>
        <taxon>Flavobacteriaceae</taxon>
        <taxon>Flavobacterium</taxon>
    </lineage>
</organism>
<keyword evidence="5" id="KW-1185">Reference proteome</keyword>
<evidence type="ECO:0000313" key="4">
    <source>
        <dbReference type="EMBL" id="SEP81979.1"/>
    </source>
</evidence>
<evidence type="ECO:0000256" key="1">
    <source>
        <dbReference type="SAM" id="Coils"/>
    </source>
</evidence>
<feature type="chain" id="PRO_5011520128" description="DUF4369 domain-containing protein" evidence="2">
    <location>
        <begin position="23"/>
        <end position="238"/>
    </location>
</feature>
<evidence type="ECO:0000259" key="3">
    <source>
        <dbReference type="Pfam" id="PF14289"/>
    </source>
</evidence>
<proteinExistence type="predicted"/>
<accession>A0A1H9AZE6</accession>
<dbReference type="OrthoDB" id="1143206at2"/>
<dbReference type="PROSITE" id="PS51257">
    <property type="entry name" value="PROKAR_LIPOPROTEIN"/>
    <property type="match status" value="1"/>
</dbReference>
<dbReference type="Proteomes" id="UP000198648">
    <property type="component" value="Unassembled WGS sequence"/>
</dbReference>
<gene>
    <name evidence="4" type="ORF">SAMN05444005_102417</name>
</gene>
<feature type="domain" description="DUF4369" evidence="3">
    <location>
        <begin position="27"/>
        <end position="125"/>
    </location>
</feature>
<dbReference type="Pfam" id="PF14289">
    <property type="entry name" value="DUF4369"/>
    <property type="match status" value="1"/>
</dbReference>
<protein>
    <recommendedName>
        <fullName evidence="3">DUF4369 domain-containing protein</fullName>
    </recommendedName>
</protein>
<dbReference type="InterPro" id="IPR025380">
    <property type="entry name" value="DUF4369"/>
</dbReference>
<reference evidence="4 5" key="1">
    <citation type="submission" date="2016-10" db="EMBL/GenBank/DDBJ databases">
        <authorList>
            <person name="de Groot N.N."/>
        </authorList>
    </citation>
    <scope>NUCLEOTIDE SEQUENCE [LARGE SCALE GENOMIC DNA]</scope>
    <source>
        <strain evidence="4 5">DSM 27078</strain>
    </source>
</reference>
<name>A0A1H9AZE6_9FLAO</name>